<dbReference type="AlphaFoldDB" id="A0A0J9S1V5"/>
<dbReference type="Proteomes" id="UP000053562">
    <property type="component" value="Unassembled WGS sequence"/>
</dbReference>
<reference evidence="1 2" key="1">
    <citation type="submission" date="2011-08" db="EMBL/GenBank/DDBJ databases">
        <title>The Genome Sequence of Plasmodium vivax India VII.</title>
        <authorList>
            <consortium name="The Broad Institute Genome Sequencing Platform"/>
            <consortium name="The Broad Institute Genome Sequencing Center for Infectious Disease"/>
            <person name="Neafsey D."/>
            <person name="Carlton J."/>
            <person name="Barnwell J."/>
            <person name="Collins W."/>
            <person name="Escalante A."/>
            <person name="Mullikin J."/>
            <person name="Saul A."/>
            <person name="Guigo R."/>
            <person name="Camara F."/>
            <person name="Young S.K."/>
            <person name="Zeng Q."/>
            <person name="Gargeya S."/>
            <person name="Fitzgerald M."/>
            <person name="Haas B."/>
            <person name="Abouelleil A."/>
            <person name="Alvarado L."/>
            <person name="Arachchi H.M."/>
            <person name="Berlin A."/>
            <person name="Brown A."/>
            <person name="Chapman S.B."/>
            <person name="Chen Z."/>
            <person name="Dunbar C."/>
            <person name="Freedman E."/>
            <person name="Gearin G."/>
            <person name="Gellesch M."/>
            <person name="Goldberg J."/>
            <person name="Griggs A."/>
            <person name="Gujja S."/>
            <person name="Heiman D."/>
            <person name="Howarth C."/>
            <person name="Larson L."/>
            <person name="Lui A."/>
            <person name="MacDonald P.J.P."/>
            <person name="Montmayeur A."/>
            <person name="Murphy C."/>
            <person name="Neiman D."/>
            <person name="Pearson M."/>
            <person name="Priest M."/>
            <person name="Roberts A."/>
            <person name="Saif S."/>
            <person name="Shea T."/>
            <person name="Shenoy N."/>
            <person name="Sisk P."/>
            <person name="Stolte C."/>
            <person name="Sykes S."/>
            <person name="Wortman J."/>
            <person name="Nusbaum C."/>
            <person name="Birren B."/>
        </authorList>
    </citation>
    <scope>NUCLEOTIDE SEQUENCE [LARGE SCALE GENOMIC DNA]</scope>
    <source>
        <strain evidence="1 2">India VII</strain>
    </source>
</reference>
<evidence type="ECO:0000313" key="2">
    <source>
        <dbReference type="Proteomes" id="UP000053562"/>
    </source>
</evidence>
<protein>
    <submittedName>
        <fullName evidence="1">Uncharacterized protein</fullName>
    </submittedName>
</protein>
<sequence length="65" mass="7592">MFSLDSDSTSQVEADVDSISESTIKGERVIFKYLPAYLFEEKLKEHASSNEYSKYYNGLYNINYY</sequence>
<gene>
    <name evidence="1" type="ORF">PVIIG_06542</name>
</gene>
<dbReference type="EMBL" id="KQ234638">
    <property type="protein sequence ID" value="KMZ76734.1"/>
    <property type="molecule type" value="Genomic_DNA"/>
</dbReference>
<accession>A0A0J9S1V5</accession>
<name>A0A0J9S1V5_PLAVI</name>
<organism evidence="1 2">
    <name type="scientific">Plasmodium vivax India VII</name>
    <dbReference type="NCBI Taxonomy" id="1077284"/>
    <lineage>
        <taxon>Eukaryota</taxon>
        <taxon>Sar</taxon>
        <taxon>Alveolata</taxon>
        <taxon>Apicomplexa</taxon>
        <taxon>Aconoidasida</taxon>
        <taxon>Haemosporida</taxon>
        <taxon>Plasmodiidae</taxon>
        <taxon>Plasmodium</taxon>
        <taxon>Plasmodium (Plasmodium)</taxon>
    </lineage>
</organism>
<proteinExistence type="predicted"/>
<evidence type="ECO:0000313" key="1">
    <source>
        <dbReference type="EMBL" id="KMZ76734.1"/>
    </source>
</evidence>